<keyword evidence="1" id="KW-1133">Transmembrane helix</keyword>
<accession>A0AAV8SJF7</accession>
<dbReference type="PANTHER" id="PTHR15663:SF6">
    <property type="entry name" value="COMM DOMAIN-CONTAINING PROTEIN-RELATED"/>
    <property type="match status" value="1"/>
</dbReference>
<evidence type="ECO:0000313" key="2">
    <source>
        <dbReference type="EMBL" id="KAJ8752353.1"/>
    </source>
</evidence>
<reference evidence="2 3" key="1">
    <citation type="submission" date="2021-09" db="EMBL/GenBank/DDBJ databases">
        <title>Genomic insights and catalytic innovation underlie evolution of tropane alkaloids biosynthesis.</title>
        <authorList>
            <person name="Wang Y.-J."/>
            <person name="Tian T."/>
            <person name="Huang J.-P."/>
            <person name="Huang S.-X."/>
        </authorList>
    </citation>
    <scope>NUCLEOTIDE SEQUENCE [LARGE SCALE GENOMIC DNA]</scope>
    <source>
        <strain evidence="2">KIB-2018</strain>
        <tissue evidence="2">Leaf</tissue>
    </source>
</reference>
<proteinExistence type="predicted"/>
<protein>
    <submittedName>
        <fullName evidence="2">Uncharacterized protein</fullName>
    </submittedName>
</protein>
<dbReference type="AlphaFoldDB" id="A0AAV8SJF7"/>
<gene>
    <name evidence="2" type="ORF">K2173_003989</name>
</gene>
<name>A0AAV8SJF7_9ROSI</name>
<dbReference type="InterPro" id="IPR037360">
    <property type="entry name" value="COMMD9"/>
</dbReference>
<dbReference type="PANTHER" id="PTHR15663">
    <property type="entry name" value="COMM DOMAIN-CONTAINING PROTEIN 9"/>
    <property type="match status" value="1"/>
</dbReference>
<dbReference type="EMBL" id="JAIWQS010000010">
    <property type="protein sequence ID" value="KAJ8752353.1"/>
    <property type="molecule type" value="Genomic_DNA"/>
</dbReference>
<evidence type="ECO:0000256" key="1">
    <source>
        <dbReference type="SAM" id="Phobius"/>
    </source>
</evidence>
<sequence>MTWAIENPKYASANKVAIINLEVVAHTTNMQLQDYIKSPSGEMEVKFQLNRDTLEDMLAGWKLFGLSTQEAEAVELFYLIPIPVTLVSCPMVLVLSSYTCTKIANSRLLLFKRLP</sequence>
<organism evidence="2 3">
    <name type="scientific">Erythroxylum novogranatense</name>
    <dbReference type="NCBI Taxonomy" id="1862640"/>
    <lineage>
        <taxon>Eukaryota</taxon>
        <taxon>Viridiplantae</taxon>
        <taxon>Streptophyta</taxon>
        <taxon>Embryophyta</taxon>
        <taxon>Tracheophyta</taxon>
        <taxon>Spermatophyta</taxon>
        <taxon>Magnoliopsida</taxon>
        <taxon>eudicotyledons</taxon>
        <taxon>Gunneridae</taxon>
        <taxon>Pentapetalae</taxon>
        <taxon>rosids</taxon>
        <taxon>fabids</taxon>
        <taxon>Malpighiales</taxon>
        <taxon>Erythroxylaceae</taxon>
        <taxon>Erythroxylum</taxon>
    </lineage>
</organism>
<keyword evidence="1" id="KW-0812">Transmembrane</keyword>
<feature type="transmembrane region" description="Helical" evidence="1">
    <location>
        <begin position="76"/>
        <end position="98"/>
    </location>
</feature>
<evidence type="ECO:0000313" key="3">
    <source>
        <dbReference type="Proteomes" id="UP001159364"/>
    </source>
</evidence>
<dbReference type="Proteomes" id="UP001159364">
    <property type="component" value="Linkage Group LG10"/>
</dbReference>
<keyword evidence="3" id="KW-1185">Reference proteome</keyword>
<comment type="caution">
    <text evidence="2">The sequence shown here is derived from an EMBL/GenBank/DDBJ whole genome shotgun (WGS) entry which is preliminary data.</text>
</comment>
<keyword evidence="1" id="KW-0472">Membrane</keyword>